<sequence>MKKVTGLSASLIACSLLALSAQAQTGPNMYFTVNSSDVMVQGAAMVLATQAIEQKANVRVLLCGAAADMALQGHQMPTLKPKNVTPQQMLQGIIKGGATVEVCALFLSNKSLKPDALIPGVTPGKPADVASYMLKSDVKMLAF</sequence>
<accession>A0ABY4APK9</accession>
<proteinExistence type="predicted"/>
<evidence type="ECO:0000313" key="3">
    <source>
        <dbReference type="Proteomes" id="UP000831607"/>
    </source>
</evidence>
<name>A0ABY4APK9_9BURK</name>
<dbReference type="SUPFAM" id="SSF75169">
    <property type="entry name" value="DsrEFH-like"/>
    <property type="match status" value="1"/>
</dbReference>
<organism evidence="2 3">
    <name type="scientific">Orrella daihaiensis</name>
    <dbReference type="NCBI Taxonomy" id="2782176"/>
    <lineage>
        <taxon>Bacteria</taxon>
        <taxon>Pseudomonadati</taxon>
        <taxon>Pseudomonadota</taxon>
        <taxon>Betaproteobacteria</taxon>
        <taxon>Burkholderiales</taxon>
        <taxon>Alcaligenaceae</taxon>
        <taxon>Orrella</taxon>
    </lineage>
</organism>
<feature type="signal peptide" evidence="1">
    <location>
        <begin position="1"/>
        <end position="23"/>
    </location>
</feature>
<evidence type="ECO:0000313" key="2">
    <source>
        <dbReference type="EMBL" id="UOD50995.1"/>
    </source>
</evidence>
<reference evidence="2 3" key="1">
    <citation type="submission" date="2020-11" db="EMBL/GenBank/DDBJ databases">
        <title>Algicoccus daihaiensis sp.nov., isolated from Daihai Lake in Inner Mongolia.</title>
        <authorList>
            <person name="Kai J."/>
        </authorList>
    </citation>
    <scope>NUCLEOTIDE SEQUENCE [LARGE SCALE GENOMIC DNA]</scope>
    <source>
        <strain evidence="3">f23</strain>
    </source>
</reference>
<keyword evidence="3" id="KW-1185">Reference proteome</keyword>
<evidence type="ECO:0000256" key="1">
    <source>
        <dbReference type="SAM" id="SignalP"/>
    </source>
</evidence>
<keyword evidence="1" id="KW-0732">Signal</keyword>
<feature type="chain" id="PRO_5045935756" evidence="1">
    <location>
        <begin position="24"/>
        <end position="143"/>
    </location>
</feature>
<gene>
    <name evidence="2" type="ORF">DHf2319_03545</name>
</gene>
<dbReference type="Proteomes" id="UP000831607">
    <property type="component" value="Chromosome"/>
</dbReference>
<dbReference type="EMBL" id="CP063982">
    <property type="protein sequence ID" value="UOD50995.1"/>
    <property type="molecule type" value="Genomic_DNA"/>
</dbReference>
<dbReference type="RefSeq" id="WP_243479422.1">
    <property type="nucleotide sequence ID" value="NZ_CP063982.1"/>
</dbReference>
<protein>
    <submittedName>
        <fullName evidence="2">DsrE family protein</fullName>
    </submittedName>
</protein>
<dbReference type="InterPro" id="IPR027396">
    <property type="entry name" value="DsrEFH-like"/>
</dbReference>
<dbReference type="Gene3D" id="3.40.1260.10">
    <property type="entry name" value="DsrEFH-like"/>
    <property type="match status" value="1"/>
</dbReference>